<gene>
    <name evidence="5" type="ORF">A3A44_03630</name>
</gene>
<dbReference type="EMBL" id="MHQT01000025">
    <property type="protein sequence ID" value="OHA09437.1"/>
    <property type="molecule type" value="Genomic_DNA"/>
</dbReference>
<dbReference type="InterPro" id="IPR020084">
    <property type="entry name" value="NUDIX_hydrolase_CS"/>
</dbReference>
<dbReference type="InterPro" id="IPR015797">
    <property type="entry name" value="NUDIX_hydrolase-like_dom_sf"/>
</dbReference>
<organism evidence="5 6">
    <name type="scientific">Candidatus Sungbacteria bacterium RIFCSPLOWO2_01_FULL_60_25</name>
    <dbReference type="NCBI Taxonomy" id="1802281"/>
    <lineage>
        <taxon>Bacteria</taxon>
        <taxon>Candidatus Sungiibacteriota</taxon>
    </lineage>
</organism>
<dbReference type="InterPro" id="IPR000086">
    <property type="entry name" value="NUDIX_hydrolase_dom"/>
</dbReference>
<comment type="cofactor">
    <cofactor evidence="1">
        <name>Mg(2+)</name>
        <dbReference type="ChEBI" id="CHEBI:18420"/>
    </cofactor>
</comment>
<feature type="domain" description="Nudix hydrolase" evidence="4">
    <location>
        <begin position="4"/>
        <end position="138"/>
    </location>
</feature>
<dbReference type="Pfam" id="PF00293">
    <property type="entry name" value="NUDIX"/>
    <property type="match status" value="1"/>
</dbReference>
<reference evidence="5 6" key="1">
    <citation type="journal article" date="2016" name="Nat. Commun.">
        <title>Thousands of microbial genomes shed light on interconnected biogeochemical processes in an aquifer system.</title>
        <authorList>
            <person name="Anantharaman K."/>
            <person name="Brown C.T."/>
            <person name="Hug L.A."/>
            <person name="Sharon I."/>
            <person name="Castelle C.J."/>
            <person name="Probst A.J."/>
            <person name="Thomas B.C."/>
            <person name="Singh A."/>
            <person name="Wilkins M.J."/>
            <person name="Karaoz U."/>
            <person name="Brodie E.L."/>
            <person name="Williams K.H."/>
            <person name="Hubbard S.S."/>
            <person name="Banfield J.F."/>
        </authorList>
    </citation>
    <scope>NUCLEOTIDE SEQUENCE [LARGE SCALE GENOMIC DNA]</scope>
</reference>
<dbReference type="Gene3D" id="3.90.79.10">
    <property type="entry name" value="Nucleoside Triphosphate Pyrophosphohydrolase"/>
    <property type="match status" value="1"/>
</dbReference>
<dbReference type="PROSITE" id="PS00893">
    <property type="entry name" value="NUDIX_BOX"/>
    <property type="match status" value="1"/>
</dbReference>
<evidence type="ECO:0000256" key="3">
    <source>
        <dbReference type="RuleBase" id="RU003476"/>
    </source>
</evidence>
<proteinExistence type="inferred from homology"/>
<dbReference type="Proteomes" id="UP000178977">
    <property type="component" value="Unassembled WGS sequence"/>
</dbReference>
<sequence>MKTHQRAVPAVFALFERHGALLFTLRQNTGYQDGNYGVPAGHVEAGESLTDALVREVAEETGLRIDAKDSELVHLMYRPKKDETGERIDIFFRVLRWDGEPVNAEPQKCVRLAWLPKDDLPENVMRFQRHAIECWQRGSVFSEPGWQGEAAI</sequence>
<dbReference type="InterPro" id="IPR020476">
    <property type="entry name" value="Nudix_hydrolase"/>
</dbReference>
<evidence type="ECO:0000256" key="1">
    <source>
        <dbReference type="ARBA" id="ARBA00001946"/>
    </source>
</evidence>
<evidence type="ECO:0000313" key="5">
    <source>
        <dbReference type="EMBL" id="OHA09437.1"/>
    </source>
</evidence>
<comment type="similarity">
    <text evidence="3">Belongs to the Nudix hydrolase family.</text>
</comment>
<dbReference type="SUPFAM" id="SSF55811">
    <property type="entry name" value="Nudix"/>
    <property type="match status" value="1"/>
</dbReference>
<comment type="caution">
    <text evidence="5">The sequence shown here is derived from an EMBL/GenBank/DDBJ whole genome shotgun (WGS) entry which is preliminary data.</text>
</comment>
<evidence type="ECO:0000313" key="6">
    <source>
        <dbReference type="Proteomes" id="UP000178977"/>
    </source>
</evidence>
<dbReference type="AlphaFoldDB" id="A0A1G2LCU2"/>
<evidence type="ECO:0000256" key="2">
    <source>
        <dbReference type="ARBA" id="ARBA00022801"/>
    </source>
</evidence>
<evidence type="ECO:0000259" key="4">
    <source>
        <dbReference type="PROSITE" id="PS51462"/>
    </source>
</evidence>
<dbReference type="PRINTS" id="PR00502">
    <property type="entry name" value="NUDIXFAMILY"/>
</dbReference>
<dbReference type="PANTHER" id="PTHR43046">
    <property type="entry name" value="GDP-MANNOSE MANNOSYL HYDROLASE"/>
    <property type="match status" value="1"/>
</dbReference>
<keyword evidence="2 3" id="KW-0378">Hydrolase</keyword>
<dbReference type="CDD" id="cd04683">
    <property type="entry name" value="NUDIX_Hydrolase"/>
    <property type="match status" value="1"/>
</dbReference>
<dbReference type="PANTHER" id="PTHR43046:SF16">
    <property type="entry name" value="ADP-RIBOSE PYROPHOSPHATASE YJHB-RELATED"/>
    <property type="match status" value="1"/>
</dbReference>
<name>A0A1G2LCU2_9BACT</name>
<dbReference type="STRING" id="1802281.A3A44_03630"/>
<dbReference type="GO" id="GO:0016787">
    <property type="term" value="F:hydrolase activity"/>
    <property type="evidence" value="ECO:0007669"/>
    <property type="project" value="UniProtKB-KW"/>
</dbReference>
<accession>A0A1G2LCU2</accession>
<dbReference type="PROSITE" id="PS51462">
    <property type="entry name" value="NUDIX"/>
    <property type="match status" value="1"/>
</dbReference>
<protein>
    <recommendedName>
        <fullName evidence="4">Nudix hydrolase domain-containing protein</fullName>
    </recommendedName>
</protein>